<dbReference type="WBParaSite" id="L893_g19696.t1">
    <property type="protein sequence ID" value="L893_g19696.t1"/>
    <property type="gene ID" value="L893_g19696"/>
</dbReference>
<sequence>MTSKFACSIDLAVSANFRVLLSLHRHMGATNQRSSNPWRSLHFSAPSLTPGRVDREPYLTIYLTTSKRKSATPEVHGPPGSDAAAMRIAH</sequence>
<proteinExistence type="predicted"/>
<name>A0A1I7YUP1_9BILA</name>
<keyword evidence="2" id="KW-1185">Reference proteome</keyword>
<organism evidence="2 3">
    <name type="scientific">Steinernema glaseri</name>
    <dbReference type="NCBI Taxonomy" id="37863"/>
    <lineage>
        <taxon>Eukaryota</taxon>
        <taxon>Metazoa</taxon>
        <taxon>Ecdysozoa</taxon>
        <taxon>Nematoda</taxon>
        <taxon>Chromadorea</taxon>
        <taxon>Rhabditida</taxon>
        <taxon>Tylenchina</taxon>
        <taxon>Panagrolaimomorpha</taxon>
        <taxon>Strongyloidoidea</taxon>
        <taxon>Steinernematidae</taxon>
        <taxon>Steinernema</taxon>
    </lineage>
</organism>
<dbReference type="AlphaFoldDB" id="A0A1I7YUP1"/>
<evidence type="ECO:0000313" key="3">
    <source>
        <dbReference type="WBParaSite" id="L893_g19696.t1"/>
    </source>
</evidence>
<dbReference type="Proteomes" id="UP000095287">
    <property type="component" value="Unplaced"/>
</dbReference>
<protein>
    <submittedName>
        <fullName evidence="3">Uncharacterized protein</fullName>
    </submittedName>
</protein>
<evidence type="ECO:0000313" key="2">
    <source>
        <dbReference type="Proteomes" id="UP000095287"/>
    </source>
</evidence>
<reference evidence="3" key="1">
    <citation type="submission" date="2016-11" db="UniProtKB">
        <authorList>
            <consortium name="WormBaseParasite"/>
        </authorList>
    </citation>
    <scope>IDENTIFICATION</scope>
</reference>
<evidence type="ECO:0000256" key="1">
    <source>
        <dbReference type="SAM" id="MobiDB-lite"/>
    </source>
</evidence>
<feature type="region of interest" description="Disordered" evidence="1">
    <location>
        <begin position="68"/>
        <end position="90"/>
    </location>
</feature>
<accession>A0A1I7YUP1</accession>